<sequence>MIQYSIKEGSFSRDVNSALISLLLKRGKDPVECANYRPLSLLNADLKIYAKLLARRLQPFMTEVVHCDQTGFIKSRLATDNMRRLLHVIDGVQSSSSPAAVLSLDAMKAFDRLEWPFLWSVLESVGFGIPFINMIKVLYNNPTAVVLTGKTSSPPFPVMRGSRQGCLLSPLLFALSLEPLAQAIRSSPTISPISLNGTNHHISLYADDVLLYLNNPPQSIPHVLTAFEHYGKLSGFKINWQKSVMLPLNQAMGNASIPASIPVTKIFTYLGIEVFPSHITDKNFSNTLNKVVADLERWFSLPNSLCGRLAIIKMNILPTVNFVSLMLPLPPPAQYWSKLQTAISKFLWRGKRPCIKLTTMQREKQDGGLSLPNFKLYKWVFTLRPLLTWFQSDAQVSWRAMEERRLAPYFFYNFLHSNISIHQCRVRFGPLMSYLLSIWRKVEKLADCSAVLGPTFSNIQQ</sequence>
<protein>
    <recommendedName>
        <fullName evidence="1">Reverse transcriptase domain-containing protein</fullName>
    </recommendedName>
</protein>
<dbReference type="InterPro" id="IPR043502">
    <property type="entry name" value="DNA/RNA_pol_sf"/>
</dbReference>
<reference evidence="2 3" key="1">
    <citation type="submission" date="2022-01" db="EMBL/GenBank/DDBJ databases">
        <title>A chromosome-scale genome assembly of the false clownfish, Amphiprion ocellaris.</title>
        <authorList>
            <person name="Ryu T."/>
        </authorList>
    </citation>
    <scope>NUCLEOTIDE SEQUENCE [LARGE SCALE GENOMIC DNA]</scope>
</reference>
<evidence type="ECO:0000313" key="2">
    <source>
        <dbReference type="Ensembl" id="ENSAOCP00000053363.1"/>
    </source>
</evidence>
<evidence type="ECO:0000313" key="3">
    <source>
        <dbReference type="Proteomes" id="UP001501940"/>
    </source>
</evidence>
<dbReference type="Ensembl" id="ENSAOCT00000064261.1">
    <property type="protein sequence ID" value="ENSAOCP00000053363.1"/>
    <property type="gene ID" value="ENSAOCG00000017921.2"/>
</dbReference>
<dbReference type="SUPFAM" id="SSF56672">
    <property type="entry name" value="DNA/RNA polymerases"/>
    <property type="match status" value="1"/>
</dbReference>
<dbReference type="GeneTree" id="ENSGT00940000165023"/>
<dbReference type="Pfam" id="PF00078">
    <property type="entry name" value="RVT_1"/>
    <property type="match status" value="1"/>
</dbReference>
<proteinExistence type="predicted"/>
<dbReference type="InterPro" id="IPR000477">
    <property type="entry name" value="RT_dom"/>
</dbReference>
<reference evidence="2" key="3">
    <citation type="submission" date="2025-09" db="UniProtKB">
        <authorList>
            <consortium name="Ensembl"/>
        </authorList>
    </citation>
    <scope>IDENTIFICATION</scope>
</reference>
<dbReference type="PANTHER" id="PTHR31635:SF196">
    <property type="entry name" value="REVERSE TRANSCRIPTASE DOMAIN-CONTAINING PROTEIN-RELATED"/>
    <property type="match status" value="1"/>
</dbReference>
<organism evidence="2 3">
    <name type="scientific">Amphiprion ocellaris</name>
    <name type="common">Clown anemonefish</name>
    <dbReference type="NCBI Taxonomy" id="80972"/>
    <lineage>
        <taxon>Eukaryota</taxon>
        <taxon>Metazoa</taxon>
        <taxon>Chordata</taxon>
        <taxon>Craniata</taxon>
        <taxon>Vertebrata</taxon>
        <taxon>Euteleostomi</taxon>
        <taxon>Actinopterygii</taxon>
        <taxon>Neopterygii</taxon>
        <taxon>Teleostei</taxon>
        <taxon>Neoteleostei</taxon>
        <taxon>Acanthomorphata</taxon>
        <taxon>Ovalentaria</taxon>
        <taxon>Pomacentridae</taxon>
        <taxon>Amphiprion</taxon>
    </lineage>
</organism>
<dbReference type="CDD" id="cd01650">
    <property type="entry name" value="RT_nLTR_like"/>
    <property type="match status" value="1"/>
</dbReference>
<dbReference type="PROSITE" id="PS50878">
    <property type="entry name" value="RT_POL"/>
    <property type="match status" value="1"/>
</dbReference>
<dbReference type="PANTHER" id="PTHR31635">
    <property type="entry name" value="REVERSE TRANSCRIPTASE DOMAIN-CONTAINING PROTEIN-RELATED"/>
    <property type="match status" value="1"/>
</dbReference>
<feature type="domain" description="Reverse transcriptase" evidence="1">
    <location>
        <begin position="4"/>
        <end position="274"/>
    </location>
</feature>
<dbReference type="Proteomes" id="UP001501940">
    <property type="component" value="Chromosome 11"/>
</dbReference>
<accession>A0AAQ5YHX5</accession>
<dbReference type="AlphaFoldDB" id="A0AAQ5YHX5"/>
<name>A0AAQ5YHX5_AMPOC</name>
<evidence type="ECO:0000259" key="1">
    <source>
        <dbReference type="PROSITE" id="PS50878"/>
    </source>
</evidence>
<reference evidence="2" key="2">
    <citation type="submission" date="2025-08" db="UniProtKB">
        <authorList>
            <consortium name="Ensembl"/>
        </authorList>
    </citation>
    <scope>IDENTIFICATION</scope>
</reference>
<keyword evidence="3" id="KW-1185">Reference proteome</keyword>